<feature type="region of interest" description="Disordered" evidence="1">
    <location>
        <begin position="1"/>
        <end position="44"/>
    </location>
</feature>
<comment type="caution">
    <text evidence="2">The sequence shown here is derived from an EMBL/GenBank/DDBJ whole genome shotgun (WGS) entry which is preliminary data.</text>
</comment>
<evidence type="ECO:0000256" key="1">
    <source>
        <dbReference type="SAM" id="MobiDB-lite"/>
    </source>
</evidence>
<name>A0A4Y2B6V6_ARAVE</name>
<evidence type="ECO:0000313" key="2">
    <source>
        <dbReference type="EMBL" id="GBL87738.1"/>
    </source>
</evidence>
<keyword evidence="3" id="KW-1185">Reference proteome</keyword>
<feature type="compositionally biased region" description="Basic and acidic residues" evidence="1">
    <location>
        <begin position="85"/>
        <end position="99"/>
    </location>
</feature>
<feature type="region of interest" description="Disordered" evidence="1">
    <location>
        <begin position="69"/>
        <end position="99"/>
    </location>
</feature>
<sequence length="99" mass="10746">MGGARGLQIDVRIRGGVPTTPLDRESPACAMNEGSAVGSDLSAGSLLPDWPLHQKYAYPRPRIQFPNLSFSGSSTPWGVNAAAERQPEKREKDAKRKKN</sequence>
<gene>
    <name evidence="2" type="ORF">AVEN_81349_1</name>
</gene>
<proteinExistence type="predicted"/>
<dbReference type="EMBL" id="BGPR01000055">
    <property type="protein sequence ID" value="GBL87738.1"/>
    <property type="molecule type" value="Genomic_DNA"/>
</dbReference>
<reference evidence="2 3" key="1">
    <citation type="journal article" date="2019" name="Sci. Rep.">
        <title>Orb-weaving spider Araneus ventricosus genome elucidates the spidroin gene catalogue.</title>
        <authorList>
            <person name="Kono N."/>
            <person name="Nakamura H."/>
            <person name="Ohtoshi R."/>
            <person name="Moran D.A.P."/>
            <person name="Shinohara A."/>
            <person name="Yoshida Y."/>
            <person name="Fujiwara M."/>
            <person name="Mori M."/>
            <person name="Tomita M."/>
            <person name="Arakawa K."/>
        </authorList>
    </citation>
    <scope>NUCLEOTIDE SEQUENCE [LARGE SCALE GENOMIC DNA]</scope>
</reference>
<dbReference type="AlphaFoldDB" id="A0A4Y2B6V6"/>
<evidence type="ECO:0000313" key="3">
    <source>
        <dbReference type="Proteomes" id="UP000499080"/>
    </source>
</evidence>
<dbReference type="Proteomes" id="UP000499080">
    <property type="component" value="Unassembled WGS sequence"/>
</dbReference>
<organism evidence="2 3">
    <name type="scientific">Araneus ventricosus</name>
    <name type="common">Orbweaver spider</name>
    <name type="synonym">Epeira ventricosa</name>
    <dbReference type="NCBI Taxonomy" id="182803"/>
    <lineage>
        <taxon>Eukaryota</taxon>
        <taxon>Metazoa</taxon>
        <taxon>Ecdysozoa</taxon>
        <taxon>Arthropoda</taxon>
        <taxon>Chelicerata</taxon>
        <taxon>Arachnida</taxon>
        <taxon>Araneae</taxon>
        <taxon>Araneomorphae</taxon>
        <taxon>Entelegynae</taxon>
        <taxon>Araneoidea</taxon>
        <taxon>Araneidae</taxon>
        <taxon>Araneus</taxon>
    </lineage>
</organism>
<accession>A0A4Y2B6V6</accession>
<protein>
    <submittedName>
        <fullName evidence="2">Uncharacterized protein</fullName>
    </submittedName>
</protein>